<dbReference type="PANTHER" id="PTHR33164:SF67">
    <property type="entry name" value="TRANSCRIPTIONAL REGULATOR, MARR FAMILY"/>
    <property type="match status" value="1"/>
</dbReference>
<accession>A0ABW2NML6</accession>
<dbReference type="Pfam" id="PF01047">
    <property type="entry name" value="MarR"/>
    <property type="match status" value="1"/>
</dbReference>
<proteinExistence type="predicted"/>
<dbReference type="PANTHER" id="PTHR33164">
    <property type="entry name" value="TRANSCRIPTIONAL REGULATOR, MARR FAMILY"/>
    <property type="match status" value="1"/>
</dbReference>
<dbReference type="Gene3D" id="1.10.10.10">
    <property type="entry name" value="Winged helix-like DNA-binding domain superfamily/Winged helix DNA-binding domain"/>
    <property type="match status" value="1"/>
</dbReference>
<evidence type="ECO:0000313" key="4">
    <source>
        <dbReference type="Proteomes" id="UP001596549"/>
    </source>
</evidence>
<dbReference type="RefSeq" id="WP_379748896.1">
    <property type="nucleotide sequence ID" value="NZ_JBHTCP010000015.1"/>
</dbReference>
<dbReference type="SUPFAM" id="SSF46785">
    <property type="entry name" value="Winged helix' DNA-binding domain"/>
    <property type="match status" value="1"/>
</dbReference>
<organism evidence="3 4">
    <name type="scientific">Fictibacillus iocasae</name>
    <dbReference type="NCBI Taxonomy" id="2715437"/>
    <lineage>
        <taxon>Bacteria</taxon>
        <taxon>Bacillati</taxon>
        <taxon>Bacillota</taxon>
        <taxon>Bacilli</taxon>
        <taxon>Bacillales</taxon>
        <taxon>Fictibacillaceae</taxon>
        <taxon>Fictibacillus</taxon>
    </lineage>
</organism>
<dbReference type="SMART" id="SM00347">
    <property type="entry name" value="HTH_MARR"/>
    <property type="match status" value="1"/>
</dbReference>
<keyword evidence="4" id="KW-1185">Reference proteome</keyword>
<gene>
    <name evidence="3" type="ORF">ACFQPF_09310</name>
</gene>
<keyword evidence="1" id="KW-0238">DNA-binding</keyword>
<protein>
    <submittedName>
        <fullName evidence="3">MarR family winged helix-turn-helix transcriptional regulator</fullName>
    </submittedName>
</protein>
<feature type="domain" description="HTH marR-type" evidence="2">
    <location>
        <begin position="1"/>
        <end position="141"/>
    </location>
</feature>
<comment type="caution">
    <text evidence="3">The sequence shown here is derived from an EMBL/GenBank/DDBJ whole genome shotgun (WGS) entry which is preliminary data.</text>
</comment>
<name>A0ABW2NML6_9BACL</name>
<dbReference type="Proteomes" id="UP001596549">
    <property type="component" value="Unassembled WGS sequence"/>
</dbReference>
<dbReference type="EMBL" id="JBHTCP010000015">
    <property type="protein sequence ID" value="MFC7371875.1"/>
    <property type="molecule type" value="Genomic_DNA"/>
</dbReference>
<sequence length="152" mass="17940">MDIVRMQQVMQRFDKASFTVNKRFSSLIREQIQDELTMDQLNMMRYLQNFSPCTTTELADAFCVNKSAITAIITRMTEKNYIKRVRDRKDRRIVYLTLTAEGQRVFQWAEEKVFIIVSSYLQQFSEDEIETFLSLYEKLSGMLQGTEGEKTT</sequence>
<dbReference type="PROSITE" id="PS50995">
    <property type="entry name" value="HTH_MARR_2"/>
    <property type="match status" value="1"/>
</dbReference>
<reference evidence="4" key="1">
    <citation type="journal article" date="2019" name="Int. J. Syst. Evol. Microbiol.">
        <title>The Global Catalogue of Microorganisms (GCM) 10K type strain sequencing project: providing services to taxonomists for standard genome sequencing and annotation.</title>
        <authorList>
            <consortium name="The Broad Institute Genomics Platform"/>
            <consortium name="The Broad Institute Genome Sequencing Center for Infectious Disease"/>
            <person name="Wu L."/>
            <person name="Ma J."/>
        </authorList>
    </citation>
    <scope>NUCLEOTIDE SEQUENCE [LARGE SCALE GENOMIC DNA]</scope>
    <source>
        <strain evidence="4">NBRC 106396</strain>
    </source>
</reference>
<dbReference type="InterPro" id="IPR000835">
    <property type="entry name" value="HTH_MarR-typ"/>
</dbReference>
<dbReference type="PRINTS" id="PR00598">
    <property type="entry name" value="HTHMARR"/>
</dbReference>
<dbReference type="InterPro" id="IPR039422">
    <property type="entry name" value="MarR/SlyA-like"/>
</dbReference>
<evidence type="ECO:0000259" key="2">
    <source>
        <dbReference type="PROSITE" id="PS50995"/>
    </source>
</evidence>
<evidence type="ECO:0000313" key="3">
    <source>
        <dbReference type="EMBL" id="MFC7371875.1"/>
    </source>
</evidence>
<dbReference type="InterPro" id="IPR036390">
    <property type="entry name" value="WH_DNA-bd_sf"/>
</dbReference>
<dbReference type="InterPro" id="IPR036388">
    <property type="entry name" value="WH-like_DNA-bd_sf"/>
</dbReference>
<evidence type="ECO:0000256" key="1">
    <source>
        <dbReference type="ARBA" id="ARBA00023125"/>
    </source>
</evidence>